<dbReference type="HOGENOM" id="CLU_1188493_0_0_6"/>
<protein>
    <submittedName>
        <fullName evidence="1">Uncharacterized protein</fullName>
    </submittedName>
</protein>
<accession>A0A0H2VD04</accession>
<evidence type="ECO:0000313" key="1">
    <source>
        <dbReference type="EMBL" id="AAN82528.1"/>
    </source>
</evidence>
<dbReference type="AntiFam" id="ANF00089">
    <property type="entry name" value="Shadow ORF (opposite rplC)"/>
</dbReference>
<dbReference type="EMBL" id="AE014075">
    <property type="protein sequence ID" value="AAN82528.1"/>
    <property type="molecule type" value="Genomic_DNA"/>
</dbReference>
<keyword evidence="2" id="KW-1185">Reference proteome</keyword>
<evidence type="ECO:0000313" key="2">
    <source>
        <dbReference type="Proteomes" id="UP000001410"/>
    </source>
</evidence>
<dbReference type="AlphaFoldDB" id="A0A0H2VD04"/>
<gene>
    <name evidence="1" type="ordered locus">c4090</name>
</gene>
<dbReference type="Proteomes" id="UP000001410">
    <property type="component" value="Chromosome"/>
</dbReference>
<sequence>MKSRPKVVSETVSALCASFNTNSIAISLRLHSWFNDQVATGCTRDSAFNQQQVALSVNAYYVKALNGYTFVTHLTCHFLAFEHFARSLVLTDRTRNAVRQGVTVSSVLGTEVPALNGTCETFTFRGASYVNFFNVSKQFNANALTYSELFAFSQAEFPQTTASFYASFSEVSSFRLGHTVSFFSTGGHLNSTVAIVSQVFNLSNAVCFNFDYGYWDRNAVFCEDTGHTHFFTD</sequence>
<organism evidence="1 2">
    <name type="scientific">Escherichia coli O6:H1 (strain CFT073 / ATCC 700928 / UPEC)</name>
    <dbReference type="NCBI Taxonomy" id="199310"/>
    <lineage>
        <taxon>Bacteria</taxon>
        <taxon>Pseudomonadati</taxon>
        <taxon>Pseudomonadota</taxon>
        <taxon>Gammaproteobacteria</taxon>
        <taxon>Enterobacterales</taxon>
        <taxon>Enterobacteriaceae</taxon>
        <taxon>Escherichia</taxon>
    </lineage>
</organism>
<name>A0A0H2VD04_ECOL6</name>
<proteinExistence type="predicted"/>
<reference evidence="1 2" key="1">
    <citation type="journal article" date="2002" name="Proc. Natl. Acad. Sci. U.S.A.">
        <title>Extensive mosaic structure revealed by the complete genome sequence of uropathogenic Escherichia coli.</title>
        <authorList>
            <person name="Welch R.A."/>
            <person name="Burland V."/>
            <person name="Plunkett G.III."/>
            <person name="Redford P."/>
            <person name="Roesch P."/>
            <person name="Rasko D."/>
            <person name="Buckles E.L."/>
            <person name="Liou S.R."/>
            <person name="Boutin A."/>
            <person name="Hackett J."/>
            <person name="Stroud D."/>
            <person name="Mayhew G.F."/>
            <person name="Rose D.J."/>
            <person name="Zhou S."/>
            <person name="Schwartz D.C."/>
            <person name="Perna N.T."/>
            <person name="Mobley H.L."/>
            <person name="Donnenberg M.S."/>
            <person name="Blattner F.R."/>
        </authorList>
    </citation>
    <scope>NUCLEOTIDE SEQUENCE [LARGE SCALE GENOMIC DNA]</scope>
    <source>
        <strain evidence="2">CFT073 / ATCC 700928 / UPEC</strain>
    </source>
</reference>
<dbReference type="eggNOG" id="ENOG502ZADB">
    <property type="taxonomic scope" value="Bacteria"/>
</dbReference>
<dbReference type="KEGG" id="ecc:c4090"/>